<evidence type="ECO:0000313" key="3">
    <source>
        <dbReference type="Proteomes" id="UP000282454"/>
    </source>
</evidence>
<proteinExistence type="predicted"/>
<dbReference type="Proteomes" id="UP000282454">
    <property type="component" value="Unassembled WGS sequence"/>
</dbReference>
<evidence type="ECO:0000313" key="2">
    <source>
        <dbReference type="EMBL" id="RLK59077.1"/>
    </source>
</evidence>
<sequence>MSDIRGSGPPQRKLRLELRHARTSAGFSQRQVADALEWSLSKVVRIEQGAVGVSITDLRALLHHYGISDREVVDDLLDLARKRSESRWWEQHTKDLSPALIQLIELEDVATLIRQYQGHIVPGMLQTEDVVRAVISSYPGESTWIEQTIKIRLRRQHILDDEKREFVYILDESTLRRVLGPPELMSAQYRRLFELNDRPNVSISVIPFTSGSHKAMQGSYTVLETPVGYADDDVESAVLIQGPLRDSIIRRDANRISEYIEAFAQLEHMAIRLDKWEGKNTLV</sequence>
<evidence type="ECO:0000259" key="1">
    <source>
        <dbReference type="PROSITE" id="PS50943"/>
    </source>
</evidence>
<dbReference type="SUPFAM" id="SSF47413">
    <property type="entry name" value="lambda repressor-like DNA-binding domains"/>
    <property type="match status" value="1"/>
</dbReference>
<dbReference type="OrthoDB" id="5177725at2"/>
<reference evidence="2 3" key="1">
    <citation type="submission" date="2018-10" db="EMBL/GenBank/DDBJ databases">
        <title>Genomic Encyclopedia of Archaeal and Bacterial Type Strains, Phase II (KMG-II): from individual species to whole genera.</title>
        <authorList>
            <person name="Goeker M."/>
        </authorList>
    </citation>
    <scope>NUCLEOTIDE SEQUENCE [LARGE SCALE GENOMIC DNA]</scope>
    <source>
        <strain evidence="2 3">DSM 45657</strain>
    </source>
</reference>
<dbReference type="InterPro" id="IPR043917">
    <property type="entry name" value="DUF5753"/>
</dbReference>
<dbReference type="SMART" id="SM00530">
    <property type="entry name" value="HTH_XRE"/>
    <property type="match status" value="1"/>
</dbReference>
<feature type="domain" description="HTH cro/C1-type" evidence="1">
    <location>
        <begin position="18"/>
        <end position="72"/>
    </location>
</feature>
<dbReference type="CDD" id="cd00093">
    <property type="entry name" value="HTH_XRE"/>
    <property type="match status" value="1"/>
</dbReference>
<dbReference type="EMBL" id="RCDD01000002">
    <property type="protein sequence ID" value="RLK59077.1"/>
    <property type="molecule type" value="Genomic_DNA"/>
</dbReference>
<dbReference type="PROSITE" id="PS50943">
    <property type="entry name" value="HTH_CROC1"/>
    <property type="match status" value="1"/>
</dbReference>
<protein>
    <submittedName>
        <fullName evidence="2">Helix-turn-helix protein</fullName>
    </submittedName>
</protein>
<dbReference type="InterPro" id="IPR001387">
    <property type="entry name" value="Cro/C1-type_HTH"/>
</dbReference>
<dbReference type="Pfam" id="PF19054">
    <property type="entry name" value="DUF5753"/>
    <property type="match status" value="1"/>
</dbReference>
<gene>
    <name evidence="2" type="ORF">CLV68_3559</name>
</gene>
<dbReference type="InterPro" id="IPR010982">
    <property type="entry name" value="Lambda_DNA-bd_dom_sf"/>
</dbReference>
<accession>A0A421B3X6</accession>
<dbReference type="Pfam" id="PF13560">
    <property type="entry name" value="HTH_31"/>
    <property type="match status" value="1"/>
</dbReference>
<dbReference type="Gene3D" id="1.10.260.40">
    <property type="entry name" value="lambda repressor-like DNA-binding domains"/>
    <property type="match status" value="1"/>
</dbReference>
<organism evidence="2 3">
    <name type="scientific">Actinokineospora cianjurensis</name>
    <dbReference type="NCBI Taxonomy" id="585224"/>
    <lineage>
        <taxon>Bacteria</taxon>
        <taxon>Bacillati</taxon>
        <taxon>Actinomycetota</taxon>
        <taxon>Actinomycetes</taxon>
        <taxon>Pseudonocardiales</taxon>
        <taxon>Pseudonocardiaceae</taxon>
        <taxon>Actinokineospora</taxon>
    </lineage>
</organism>
<comment type="caution">
    <text evidence="2">The sequence shown here is derived from an EMBL/GenBank/DDBJ whole genome shotgun (WGS) entry which is preliminary data.</text>
</comment>
<dbReference type="AlphaFoldDB" id="A0A421B3X6"/>
<keyword evidence="3" id="KW-1185">Reference proteome</keyword>
<dbReference type="GO" id="GO:0003677">
    <property type="term" value="F:DNA binding"/>
    <property type="evidence" value="ECO:0007669"/>
    <property type="project" value="InterPro"/>
</dbReference>
<dbReference type="RefSeq" id="WP_121391956.1">
    <property type="nucleotide sequence ID" value="NZ_RCDD01000002.1"/>
</dbReference>
<name>A0A421B3X6_9PSEU</name>